<evidence type="ECO:0000259" key="1">
    <source>
        <dbReference type="PROSITE" id="PS50181"/>
    </source>
</evidence>
<dbReference type="Proteomes" id="UP001279734">
    <property type="component" value="Unassembled WGS sequence"/>
</dbReference>
<evidence type="ECO:0000313" key="2">
    <source>
        <dbReference type="EMBL" id="GMH15868.1"/>
    </source>
</evidence>
<keyword evidence="3" id="KW-1185">Reference proteome</keyword>
<dbReference type="PROSITE" id="PS50181">
    <property type="entry name" value="FBOX"/>
    <property type="match status" value="1"/>
</dbReference>
<accession>A0AAD3XSR0</accession>
<dbReference type="EMBL" id="BSYO01000015">
    <property type="protein sequence ID" value="GMH15868.1"/>
    <property type="molecule type" value="Genomic_DNA"/>
</dbReference>
<dbReference type="PANTHER" id="PTHR34049">
    <property type="entry name" value="F-BOX PROTEIN SKIP27"/>
    <property type="match status" value="1"/>
</dbReference>
<organism evidence="2 3">
    <name type="scientific">Nepenthes gracilis</name>
    <name type="common">Slender pitcher plant</name>
    <dbReference type="NCBI Taxonomy" id="150966"/>
    <lineage>
        <taxon>Eukaryota</taxon>
        <taxon>Viridiplantae</taxon>
        <taxon>Streptophyta</taxon>
        <taxon>Embryophyta</taxon>
        <taxon>Tracheophyta</taxon>
        <taxon>Spermatophyta</taxon>
        <taxon>Magnoliopsida</taxon>
        <taxon>eudicotyledons</taxon>
        <taxon>Gunneridae</taxon>
        <taxon>Pentapetalae</taxon>
        <taxon>Caryophyllales</taxon>
        <taxon>Nepenthaceae</taxon>
        <taxon>Nepenthes</taxon>
    </lineage>
</organism>
<feature type="domain" description="F-box" evidence="1">
    <location>
        <begin position="63"/>
        <end position="111"/>
    </location>
</feature>
<dbReference type="AlphaFoldDB" id="A0AAD3XSR0"/>
<dbReference type="PANTHER" id="PTHR34049:SF1">
    <property type="entry name" value="F-BOX PROTEIN SKIP27"/>
    <property type="match status" value="1"/>
</dbReference>
<dbReference type="InterPro" id="IPR001810">
    <property type="entry name" value="F-box_dom"/>
</dbReference>
<gene>
    <name evidence="2" type="ORF">Nepgr_017709</name>
</gene>
<reference evidence="2" key="1">
    <citation type="submission" date="2023-05" db="EMBL/GenBank/DDBJ databases">
        <title>Nepenthes gracilis genome sequencing.</title>
        <authorList>
            <person name="Fukushima K."/>
        </authorList>
    </citation>
    <scope>NUCLEOTIDE SEQUENCE</scope>
    <source>
        <strain evidence="2">SING2019-196</strain>
    </source>
</reference>
<name>A0AAD3XSR0_NEPGR</name>
<protein>
    <recommendedName>
        <fullName evidence="1">F-box domain-containing protein</fullName>
    </recommendedName>
</protein>
<proteinExistence type="predicted"/>
<evidence type="ECO:0000313" key="3">
    <source>
        <dbReference type="Proteomes" id="UP001279734"/>
    </source>
</evidence>
<sequence>MALVKAVSGECGLGVGGSVRSLSRKRISIRSNNLDVVFSDLSCKAPKKRRYGGAIGDGGSEEQSLLEAVPQDVLIKVLSGVDHEDLKQLFHVSRLIREETMFVRTSHFAYITPSKIRGIQGSTDLQNPEEVGDDLKAPNAPKQSRALRSQLGRKQLEDVSVALFT</sequence>
<dbReference type="InterPro" id="IPR045286">
    <property type="entry name" value="FBS1-like"/>
</dbReference>
<comment type="caution">
    <text evidence="2">The sequence shown here is derived from an EMBL/GenBank/DDBJ whole genome shotgun (WGS) entry which is preliminary data.</text>
</comment>